<dbReference type="CDD" id="cd18989">
    <property type="entry name" value="LGIC_ECD_cation"/>
    <property type="match status" value="1"/>
</dbReference>
<proteinExistence type="predicted"/>
<dbReference type="InterPro" id="IPR036734">
    <property type="entry name" value="Neur_chan_lig-bd_sf"/>
</dbReference>
<organism evidence="8 9">
    <name type="scientific">Mytilus galloprovincialis</name>
    <name type="common">Mediterranean mussel</name>
    <dbReference type="NCBI Taxonomy" id="29158"/>
    <lineage>
        <taxon>Eukaryota</taxon>
        <taxon>Metazoa</taxon>
        <taxon>Spiralia</taxon>
        <taxon>Lophotrochozoa</taxon>
        <taxon>Mollusca</taxon>
        <taxon>Bivalvia</taxon>
        <taxon>Autobranchia</taxon>
        <taxon>Pteriomorphia</taxon>
        <taxon>Mytilida</taxon>
        <taxon>Mytiloidea</taxon>
        <taxon>Mytilidae</taxon>
        <taxon>Mytilinae</taxon>
        <taxon>Mytilus</taxon>
    </lineage>
</organism>
<dbReference type="CDD" id="cd19051">
    <property type="entry name" value="LGIC_TM_cation"/>
    <property type="match status" value="1"/>
</dbReference>
<comment type="subcellular location">
    <subcellularLocation>
        <location evidence="1">Membrane</location>
        <topology evidence="1">Multi-pass membrane protein</topology>
    </subcellularLocation>
</comment>
<evidence type="ECO:0000259" key="6">
    <source>
        <dbReference type="Pfam" id="PF02931"/>
    </source>
</evidence>
<dbReference type="InterPro" id="IPR006029">
    <property type="entry name" value="Neurotrans-gated_channel_TM"/>
</dbReference>
<dbReference type="GO" id="GO:0016020">
    <property type="term" value="C:membrane"/>
    <property type="evidence" value="ECO:0007669"/>
    <property type="project" value="UniProtKB-SubCell"/>
</dbReference>
<keyword evidence="2 5" id="KW-0812">Transmembrane</keyword>
<evidence type="ECO:0000256" key="2">
    <source>
        <dbReference type="ARBA" id="ARBA00022692"/>
    </source>
</evidence>
<keyword evidence="3 5" id="KW-1133">Transmembrane helix</keyword>
<dbReference type="InterPro" id="IPR036719">
    <property type="entry name" value="Neuro-gated_channel_TM_sf"/>
</dbReference>
<evidence type="ECO:0000256" key="3">
    <source>
        <dbReference type="ARBA" id="ARBA00022989"/>
    </source>
</evidence>
<feature type="domain" description="Neurotransmitter-gated ion-channel ligand-binding" evidence="6">
    <location>
        <begin position="222"/>
        <end position="415"/>
    </location>
</feature>
<dbReference type="Gene3D" id="1.20.58.390">
    <property type="entry name" value="Neurotransmitter-gated ion-channel transmembrane domain"/>
    <property type="match status" value="1"/>
</dbReference>
<dbReference type="SUPFAM" id="SSF90112">
    <property type="entry name" value="Neurotransmitter-gated ion-channel transmembrane pore"/>
    <property type="match status" value="1"/>
</dbReference>
<reference evidence="8" key="1">
    <citation type="submission" date="2018-11" db="EMBL/GenBank/DDBJ databases">
        <authorList>
            <person name="Alioto T."/>
            <person name="Alioto T."/>
        </authorList>
    </citation>
    <scope>NUCLEOTIDE SEQUENCE</scope>
</reference>
<dbReference type="GO" id="GO:0004888">
    <property type="term" value="F:transmembrane signaling receptor activity"/>
    <property type="evidence" value="ECO:0007669"/>
    <property type="project" value="InterPro"/>
</dbReference>
<evidence type="ECO:0000313" key="9">
    <source>
        <dbReference type="Proteomes" id="UP000596742"/>
    </source>
</evidence>
<feature type="domain" description="Neurotransmitter-gated ion-channel transmembrane" evidence="7">
    <location>
        <begin position="423"/>
        <end position="477"/>
    </location>
</feature>
<sequence length="479" mass="55217">MDRTVHSIGHNRPFVGQWRTRWTVTMHAVGHKSRSLDVGEQEDRTVHSNKMDHTLHSVDHNRPFVGQWRTRWTIQCTLYAQRRSLVYGEQDAVQHSVCHKQTVRWSMENKMGRTVHSVTTDRSFDNGEQDGPYSALRRSQQTVRWTMENKMDRTVHSVGHKRPFVGLWRTRRWTVQCTLLVTRDRSLDNGEQDGPYSALCVPTTYAYSYTLENNLRTLLYTTNSYQVLSRPDTSVEVGLTFTPTALNSLSIKDQAMSMTGYFQLHWNDTRLAWDTDPTYSSIDYIFSTSDYTWRPTLFIANSVGDLSIIDDDVNMMRIVMAGQVNWVQMKLITTHCDSDITYYPFDAQKCSIILSSWSYSNSEVTIVFNTNPVIMNFFSENGEWVYAGYETSVYAEYRDRIPFDMAKLEFKFVRRPGFMVMNIILPVIGIAILTSFVFKVAVDSGEKIGYCLTVMLAYAVYLTLVADNMPTTSVHVSVL</sequence>
<dbReference type="Pfam" id="PF02932">
    <property type="entry name" value="Neur_chan_memb"/>
    <property type="match status" value="1"/>
</dbReference>
<dbReference type="AlphaFoldDB" id="A0A8B6FVA5"/>
<keyword evidence="4 5" id="KW-0472">Membrane</keyword>
<keyword evidence="9" id="KW-1185">Reference proteome</keyword>
<evidence type="ECO:0008006" key="10">
    <source>
        <dbReference type="Google" id="ProtNLM"/>
    </source>
</evidence>
<protein>
    <recommendedName>
        <fullName evidence="10">Neurotransmitter-gated ion-channel ligand-binding domain-containing protein</fullName>
    </recommendedName>
</protein>
<dbReference type="InterPro" id="IPR038050">
    <property type="entry name" value="Neuro_actylchol_rec"/>
</dbReference>
<dbReference type="GO" id="GO:0005230">
    <property type="term" value="F:extracellular ligand-gated monoatomic ion channel activity"/>
    <property type="evidence" value="ECO:0007669"/>
    <property type="project" value="InterPro"/>
</dbReference>
<feature type="non-terminal residue" evidence="8">
    <location>
        <position position="1"/>
    </location>
</feature>
<comment type="caution">
    <text evidence="8">The sequence shown here is derived from an EMBL/GenBank/DDBJ whole genome shotgun (WGS) entry which is preliminary data.</text>
</comment>
<accession>A0A8B6FVA5</accession>
<dbReference type="InterPro" id="IPR006202">
    <property type="entry name" value="Neur_chan_lig-bd"/>
</dbReference>
<dbReference type="EMBL" id="UYJE01007440">
    <property type="protein sequence ID" value="VDI54874.1"/>
    <property type="molecule type" value="Genomic_DNA"/>
</dbReference>
<feature type="transmembrane region" description="Helical" evidence="5">
    <location>
        <begin position="448"/>
        <end position="466"/>
    </location>
</feature>
<name>A0A8B6FVA5_MYTGA</name>
<dbReference type="Pfam" id="PF02931">
    <property type="entry name" value="Neur_chan_LBD"/>
    <property type="match status" value="1"/>
</dbReference>
<evidence type="ECO:0000256" key="1">
    <source>
        <dbReference type="ARBA" id="ARBA00004141"/>
    </source>
</evidence>
<dbReference type="PANTHER" id="PTHR18945">
    <property type="entry name" value="NEUROTRANSMITTER GATED ION CHANNEL"/>
    <property type="match status" value="1"/>
</dbReference>
<dbReference type="Gene3D" id="2.70.170.10">
    <property type="entry name" value="Neurotransmitter-gated ion-channel ligand-binding domain"/>
    <property type="match status" value="1"/>
</dbReference>
<dbReference type="OrthoDB" id="6155077at2759"/>
<evidence type="ECO:0000256" key="4">
    <source>
        <dbReference type="ARBA" id="ARBA00023136"/>
    </source>
</evidence>
<feature type="transmembrane region" description="Helical" evidence="5">
    <location>
        <begin position="418"/>
        <end position="441"/>
    </location>
</feature>
<dbReference type="SUPFAM" id="SSF63712">
    <property type="entry name" value="Nicotinic receptor ligand binding domain-like"/>
    <property type="match status" value="1"/>
</dbReference>
<dbReference type="Proteomes" id="UP000596742">
    <property type="component" value="Unassembled WGS sequence"/>
</dbReference>
<evidence type="ECO:0000313" key="8">
    <source>
        <dbReference type="EMBL" id="VDI54874.1"/>
    </source>
</evidence>
<evidence type="ECO:0000256" key="5">
    <source>
        <dbReference type="SAM" id="Phobius"/>
    </source>
</evidence>
<gene>
    <name evidence="8" type="ORF">MGAL_10B077411</name>
</gene>
<dbReference type="InterPro" id="IPR006201">
    <property type="entry name" value="Neur_channel"/>
</dbReference>
<evidence type="ECO:0000259" key="7">
    <source>
        <dbReference type="Pfam" id="PF02932"/>
    </source>
</evidence>
<dbReference type="PRINTS" id="PR00252">
    <property type="entry name" value="NRIONCHANNEL"/>
</dbReference>